<keyword evidence="2" id="KW-1185">Reference proteome</keyword>
<dbReference type="AlphaFoldDB" id="A0A8S4NQB1"/>
<comment type="caution">
    <text evidence="1">The sequence shown here is derived from an EMBL/GenBank/DDBJ whole genome shotgun (WGS) entry which is preliminary data.</text>
</comment>
<dbReference type="Proteomes" id="UP000749559">
    <property type="component" value="Unassembled WGS sequence"/>
</dbReference>
<reference evidence="1" key="1">
    <citation type="submission" date="2022-03" db="EMBL/GenBank/DDBJ databases">
        <authorList>
            <person name="Martin C."/>
        </authorList>
    </citation>
    <scope>NUCLEOTIDE SEQUENCE</scope>
</reference>
<sequence length="146" mass="15919">CIPTIYTCPQGAEHSLAKRCANSNLDPFSTYKQQNYAYHSWACLICSETDRPRPTCTIRLRQIGRQGGSDLSMFSFKIIVDVTSETGITLRSQAGHGIGGLNVEVACRSDDSDCKALACPKAYEKVGNEYSGHIWQCTSAKGCTVS</sequence>
<accession>A0A8S4NQB1</accession>
<feature type="non-terminal residue" evidence="1">
    <location>
        <position position="1"/>
    </location>
</feature>
<proteinExistence type="predicted"/>
<name>A0A8S4NQB1_OWEFU</name>
<gene>
    <name evidence="1" type="ORF">OFUS_LOCUS8795</name>
</gene>
<feature type="non-terminal residue" evidence="1">
    <location>
        <position position="146"/>
    </location>
</feature>
<protein>
    <submittedName>
        <fullName evidence="1">Uncharacterized protein</fullName>
    </submittedName>
</protein>
<organism evidence="1 2">
    <name type="scientific">Owenia fusiformis</name>
    <name type="common">Polychaete worm</name>
    <dbReference type="NCBI Taxonomy" id="6347"/>
    <lineage>
        <taxon>Eukaryota</taxon>
        <taxon>Metazoa</taxon>
        <taxon>Spiralia</taxon>
        <taxon>Lophotrochozoa</taxon>
        <taxon>Annelida</taxon>
        <taxon>Polychaeta</taxon>
        <taxon>Sedentaria</taxon>
        <taxon>Canalipalpata</taxon>
        <taxon>Sabellida</taxon>
        <taxon>Oweniida</taxon>
        <taxon>Oweniidae</taxon>
        <taxon>Owenia</taxon>
    </lineage>
</organism>
<evidence type="ECO:0000313" key="2">
    <source>
        <dbReference type="Proteomes" id="UP000749559"/>
    </source>
</evidence>
<dbReference type="EMBL" id="CAIIXF020000004">
    <property type="protein sequence ID" value="CAH1782336.1"/>
    <property type="molecule type" value="Genomic_DNA"/>
</dbReference>
<evidence type="ECO:0000313" key="1">
    <source>
        <dbReference type="EMBL" id="CAH1782336.1"/>
    </source>
</evidence>